<proteinExistence type="predicted"/>
<dbReference type="EMBL" id="JAUDFV010000151">
    <property type="protein sequence ID" value="KAL2718778.1"/>
    <property type="molecule type" value="Genomic_DNA"/>
</dbReference>
<name>A0ABD2ADU6_VESSQ</name>
<dbReference type="AlphaFoldDB" id="A0ABD2ADU6"/>
<evidence type="ECO:0000313" key="3">
    <source>
        <dbReference type="Proteomes" id="UP001607302"/>
    </source>
</evidence>
<reference evidence="2 3" key="1">
    <citation type="journal article" date="2024" name="Ann. Entomol. Soc. Am.">
        <title>Genomic analyses of the southern and eastern yellowjacket wasps (Hymenoptera: Vespidae) reveal evolutionary signatures of social life.</title>
        <authorList>
            <person name="Catto M.A."/>
            <person name="Caine P.B."/>
            <person name="Orr S.E."/>
            <person name="Hunt B.G."/>
            <person name="Goodisman M.A.D."/>
        </authorList>
    </citation>
    <scope>NUCLEOTIDE SEQUENCE [LARGE SCALE GENOMIC DNA]</scope>
    <source>
        <strain evidence="2">233</strain>
        <tissue evidence="2">Head and thorax</tissue>
    </source>
</reference>
<feature type="compositionally biased region" description="Acidic residues" evidence="1">
    <location>
        <begin position="30"/>
        <end position="43"/>
    </location>
</feature>
<gene>
    <name evidence="2" type="ORF">V1478_011197</name>
</gene>
<accession>A0ABD2ADU6</accession>
<feature type="region of interest" description="Disordered" evidence="1">
    <location>
        <begin position="1"/>
        <end position="66"/>
    </location>
</feature>
<comment type="caution">
    <text evidence="2">The sequence shown here is derived from an EMBL/GenBank/DDBJ whole genome shotgun (WGS) entry which is preliminary data.</text>
</comment>
<sequence length="66" mass="7624">MVARDPTTMMMVESNEASPKIGRRQRQLSDDDADDEDEDEDEEESKRSQIISRDFQEETETGIRSS</sequence>
<dbReference type="Proteomes" id="UP001607302">
    <property type="component" value="Unassembled WGS sequence"/>
</dbReference>
<keyword evidence="3" id="KW-1185">Reference proteome</keyword>
<evidence type="ECO:0000256" key="1">
    <source>
        <dbReference type="SAM" id="MobiDB-lite"/>
    </source>
</evidence>
<evidence type="ECO:0000313" key="2">
    <source>
        <dbReference type="EMBL" id="KAL2718778.1"/>
    </source>
</evidence>
<organism evidence="2 3">
    <name type="scientific">Vespula squamosa</name>
    <name type="common">Southern yellow jacket</name>
    <name type="synonym">Wasp</name>
    <dbReference type="NCBI Taxonomy" id="30214"/>
    <lineage>
        <taxon>Eukaryota</taxon>
        <taxon>Metazoa</taxon>
        <taxon>Ecdysozoa</taxon>
        <taxon>Arthropoda</taxon>
        <taxon>Hexapoda</taxon>
        <taxon>Insecta</taxon>
        <taxon>Pterygota</taxon>
        <taxon>Neoptera</taxon>
        <taxon>Endopterygota</taxon>
        <taxon>Hymenoptera</taxon>
        <taxon>Apocrita</taxon>
        <taxon>Aculeata</taxon>
        <taxon>Vespoidea</taxon>
        <taxon>Vespidae</taxon>
        <taxon>Vespinae</taxon>
        <taxon>Vespula</taxon>
    </lineage>
</organism>
<protein>
    <submittedName>
        <fullName evidence="2">Uncharacterized protein</fullName>
    </submittedName>
</protein>